<dbReference type="STRING" id="3218.A0A2K1JU10"/>
<dbReference type="PANTHER" id="PTHR44086:SF10">
    <property type="entry name" value="THIOSULFATE SULFURTRANSFERASE_RHODANESE-LIKE DOMAIN-CONTAINING PROTEIN 3"/>
    <property type="match status" value="1"/>
</dbReference>
<organism evidence="3">
    <name type="scientific">Physcomitrium patens</name>
    <name type="common">Spreading-leaved earth moss</name>
    <name type="synonym">Physcomitrella patens</name>
    <dbReference type="NCBI Taxonomy" id="3218"/>
    <lineage>
        <taxon>Eukaryota</taxon>
        <taxon>Viridiplantae</taxon>
        <taxon>Streptophyta</taxon>
        <taxon>Embryophyta</taxon>
        <taxon>Bryophyta</taxon>
        <taxon>Bryophytina</taxon>
        <taxon>Bryopsida</taxon>
        <taxon>Funariidae</taxon>
        <taxon>Funariales</taxon>
        <taxon>Funariaceae</taxon>
        <taxon>Physcomitrium</taxon>
    </lineage>
</organism>
<evidence type="ECO:0000256" key="1">
    <source>
        <dbReference type="SAM" id="MobiDB-lite"/>
    </source>
</evidence>
<dbReference type="OrthoDB" id="566238at2759"/>
<dbReference type="PROSITE" id="PS50206">
    <property type="entry name" value="RHODANESE_3"/>
    <property type="match status" value="2"/>
</dbReference>
<keyword evidence="5" id="KW-1185">Reference proteome</keyword>
<dbReference type="InterPro" id="IPR001763">
    <property type="entry name" value="Rhodanese-like_dom"/>
</dbReference>
<dbReference type="Gene3D" id="3.40.250.10">
    <property type="entry name" value="Rhodanese-like domain"/>
    <property type="match status" value="2"/>
</dbReference>
<evidence type="ECO:0000259" key="2">
    <source>
        <dbReference type="PROSITE" id="PS50206"/>
    </source>
</evidence>
<feature type="region of interest" description="Disordered" evidence="1">
    <location>
        <begin position="33"/>
        <end position="53"/>
    </location>
</feature>
<accession>A0A2K1JU10</accession>
<dbReference type="OMA" id="IFVSTHG"/>
<dbReference type="Pfam" id="PF00581">
    <property type="entry name" value="Rhodanese"/>
    <property type="match status" value="2"/>
</dbReference>
<dbReference type="AlphaFoldDB" id="A0A2K1JU10"/>
<feature type="domain" description="Rhodanese" evidence="2">
    <location>
        <begin position="258"/>
        <end position="357"/>
    </location>
</feature>
<feature type="domain" description="Rhodanese" evidence="2">
    <location>
        <begin position="126"/>
        <end position="231"/>
    </location>
</feature>
<dbReference type="PANTHER" id="PTHR44086">
    <property type="entry name" value="THIOSULFATE SULFURTRANSFERASE RDL2, MITOCHONDRIAL-RELATED"/>
    <property type="match status" value="1"/>
</dbReference>
<dbReference type="Gramene" id="Pp3c11_8930V3.1">
    <property type="protein sequence ID" value="Pp3c11_8930V3.1"/>
    <property type="gene ID" value="Pp3c11_8930"/>
</dbReference>
<sequence>MADVDLADNTDDVLPLPALPSALFLHDVDELFSGEDDEPSPPASLKEQQPQRGGLRIQNVGGSLSFLLQIALCAWGIRQLRSVLARRRQNNALGSGRVNIMPYRPVEPPLFAFLSPTAVRKLVELDPTPYLLIDVRHPDAARVTPKLFENVINIPETEVLACLQLSAAEWKDRFPSTEKPGREDDLLVFLSTRGKRAQRVAAAAADLGYNGCCILKGGIQALRASSPPNGESLNFMSRDAVALLLQNKETLVDEKDVGAHTPWLIDLRRHDERALYGHIKGSLHIRVEEWPKAMAKDAAAYEKQYHAPKIGTDDIVILHCRTRRRASWAAHVAQDAGLKRVFVYKEGAYGWRLDPTVLPYDSYEMGDAPPEPVKFDLERVDFESAQAELKHLGLMKSRVSGE</sequence>
<reference evidence="3 5" key="2">
    <citation type="journal article" date="2018" name="Plant J.">
        <title>The Physcomitrella patens chromosome-scale assembly reveals moss genome structure and evolution.</title>
        <authorList>
            <person name="Lang D."/>
            <person name="Ullrich K.K."/>
            <person name="Murat F."/>
            <person name="Fuchs J."/>
            <person name="Jenkins J."/>
            <person name="Haas F.B."/>
            <person name="Piednoel M."/>
            <person name="Gundlach H."/>
            <person name="Van Bel M."/>
            <person name="Meyberg R."/>
            <person name="Vives C."/>
            <person name="Morata J."/>
            <person name="Symeonidi A."/>
            <person name="Hiss M."/>
            <person name="Muchero W."/>
            <person name="Kamisugi Y."/>
            <person name="Saleh O."/>
            <person name="Blanc G."/>
            <person name="Decker E.L."/>
            <person name="van Gessel N."/>
            <person name="Grimwood J."/>
            <person name="Hayes R.D."/>
            <person name="Graham S.W."/>
            <person name="Gunter L.E."/>
            <person name="McDaniel S.F."/>
            <person name="Hoernstein S.N.W."/>
            <person name="Larsson A."/>
            <person name="Li F.W."/>
            <person name="Perroud P.F."/>
            <person name="Phillips J."/>
            <person name="Ranjan P."/>
            <person name="Rokshar D.S."/>
            <person name="Rothfels C.J."/>
            <person name="Schneider L."/>
            <person name="Shu S."/>
            <person name="Stevenson D.W."/>
            <person name="Thummler F."/>
            <person name="Tillich M."/>
            <person name="Villarreal Aguilar J.C."/>
            <person name="Widiez T."/>
            <person name="Wong G.K."/>
            <person name="Wymore A."/>
            <person name="Zhang Y."/>
            <person name="Zimmer A.D."/>
            <person name="Quatrano R.S."/>
            <person name="Mayer K.F.X."/>
            <person name="Goodstein D."/>
            <person name="Casacuberta J.M."/>
            <person name="Vandepoele K."/>
            <person name="Reski R."/>
            <person name="Cuming A.C."/>
            <person name="Tuskan G.A."/>
            <person name="Maumus F."/>
            <person name="Salse J."/>
            <person name="Schmutz J."/>
            <person name="Rensing S.A."/>
        </authorList>
    </citation>
    <scope>NUCLEOTIDE SEQUENCE [LARGE SCALE GENOMIC DNA]</scope>
    <source>
        <strain evidence="4 5">cv. Gransden 2004</strain>
    </source>
</reference>
<reference evidence="4" key="3">
    <citation type="submission" date="2020-12" db="UniProtKB">
        <authorList>
            <consortium name="EnsemblPlants"/>
        </authorList>
    </citation>
    <scope>IDENTIFICATION</scope>
</reference>
<dbReference type="GO" id="GO:0005739">
    <property type="term" value="C:mitochondrion"/>
    <property type="evidence" value="ECO:0000318"/>
    <property type="project" value="GO_Central"/>
</dbReference>
<dbReference type="Gramene" id="Pp3c11_8930V3.2">
    <property type="protein sequence ID" value="Pp3c11_8930V3.2"/>
    <property type="gene ID" value="Pp3c11_8930"/>
</dbReference>
<dbReference type="GeneID" id="112288746"/>
<evidence type="ECO:0000313" key="5">
    <source>
        <dbReference type="Proteomes" id="UP000006727"/>
    </source>
</evidence>
<dbReference type="EnsemblPlants" id="Pp3c11_8930V3.1">
    <property type="protein sequence ID" value="Pp3c11_8930V3.1"/>
    <property type="gene ID" value="Pp3c11_8930"/>
</dbReference>
<dbReference type="SUPFAM" id="SSF52821">
    <property type="entry name" value="Rhodanese/Cell cycle control phosphatase"/>
    <property type="match status" value="2"/>
</dbReference>
<dbReference type="EnsemblPlants" id="Pp3c11_8930V3.2">
    <property type="protein sequence ID" value="Pp3c11_8930V3.2"/>
    <property type="gene ID" value="Pp3c11_8930"/>
</dbReference>
<protein>
    <recommendedName>
        <fullName evidence="2">Rhodanese domain-containing protein</fullName>
    </recommendedName>
</protein>
<evidence type="ECO:0000313" key="4">
    <source>
        <dbReference type="EnsemblPlants" id="Pp3c11_8930V3.1"/>
    </source>
</evidence>
<dbReference type="GO" id="GO:0004792">
    <property type="term" value="F:thiosulfate-cyanide sulfurtransferase activity"/>
    <property type="evidence" value="ECO:0000318"/>
    <property type="project" value="GO_Central"/>
</dbReference>
<dbReference type="PaxDb" id="3218-PP1S61_55V6.1"/>
<proteinExistence type="predicted"/>
<dbReference type="EMBL" id="ABEU02000011">
    <property type="protein sequence ID" value="PNR45015.1"/>
    <property type="molecule type" value="Genomic_DNA"/>
</dbReference>
<name>A0A2K1JU10_PHYPA</name>
<dbReference type="SMART" id="SM00450">
    <property type="entry name" value="RHOD"/>
    <property type="match status" value="2"/>
</dbReference>
<dbReference type="Proteomes" id="UP000006727">
    <property type="component" value="Chromosome 11"/>
</dbReference>
<dbReference type="InterPro" id="IPR036873">
    <property type="entry name" value="Rhodanese-like_dom_sf"/>
</dbReference>
<reference evidence="3 5" key="1">
    <citation type="journal article" date="2008" name="Science">
        <title>The Physcomitrella genome reveals evolutionary insights into the conquest of land by plants.</title>
        <authorList>
            <person name="Rensing S."/>
            <person name="Lang D."/>
            <person name="Zimmer A."/>
            <person name="Terry A."/>
            <person name="Salamov A."/>
            <person name="Shapiro H."/>
            <person name="Nishiyama T."/>
            <person name="Perroud P.-F."/>
            <person name="Lindquist E."/>
            <person name="Kamisugi Y."/>
            <person name="Tanahashi T."/>
            <person name="Sakakibara K."/>
            <person name="Fujita T."/>
            <person name="Oishi K."/>
            <person name="Shin-I T."/>
            <person name="Kuroki Y."/>
            <person name="Toyoda A."/>
            <person name="Suzuki Y."/>
            <person name="Hashimoto A."/>
            <person name="Yamaguchi K."/>
            <person name="Sugano A."/>
            <person name="Kohara Y."/>
            <person name="Fujiyama A."/>
            <person name="Anterola A."/>
            <person name="Aoki S."/>
            <person name="Ashton N."/>
            <person name="Barbazuk W.B."/>
            <person name="Barker E."/>
            <person name="Bennetzen J."/>
            <person name="Bezanilla M."/>
            <person name="Blankenship R."/>
            <person name="Cho S.H."/>
            <person name="Dutcher S."/>
            <person name="Estelle M."/>
            <person name="Fawcett J.A."/>
            <person name="Gundlach H."/>
            <person name="Hanada K."/>
            <person name="Heyl A."/>
            <person name="Hicks K.A."/>
            <person name="Hugh J."/>
            <person name="Lohr M."/>
            <person name="Mayer K."/>
            <person name="Melkozernov A."/>
            <person name="Murata T."/>
            <person name="Nelson D."/>
            <person name="Pils B."/>
            <person name="Prigge M."/>
            <person name="Reiss B."/>
            <person name="Renner T."/>
            <person name="Rombauts S."/>
            <person name="Rushton P."/>
            <person name="Sanderfoot A."/>
            <person name="Schween G."/>
            <person name="Shiu S.-H."/>
            <person name="Stueber K."/>
            <person name="Theodoulou F.L."/>
            <person name="Tu H."/>
            <person name="Van de Peer Y."/>
            <person name="Verrier P.J."/>
            <person name="Waters E."/>
            <person name="Wood A."/>
            <person name="Yang L."/>
            <person name="Cove D."/>
            <person name="Cuming A."/>
            <person name="Hasebe M."/>
            <person name="Lucas S."/>
            <person name="Mishler D.B."/>
            <person name="Reski R."/>
            <person name="Grigoriev I."/>
            <person name="Quatrano R.S."/>
            <person name="Boore J.L."/>
        </authorList>
    </citation>
    <scope>NUCLEOTIDE SEQUENCE [LARGE SCALE GENOMIC DNA]</scope>
    <source>
        <strain evidence="4 5">cv. Gransden 2004</strain>
    </source>
</reference>
<gene>
    <name evidence="4" type="primary">LOC112288746</name>
    <name evidence="3" type="ORF">PHYPA_014785</name>
</gene>
<evidence type="ECO:0000313" key="3">
    <source>
        <dbReference type="EMBL" id="PNR45015.1"/>
    </source>
</evidence>
<dbReference type="RefSeq" id="XP_024389042.1">
    <property type="nucleotide sequence ID" value="XM_024533274.2"/>
</dbReference>